<dbReference type="AlphaFoldDB" id="A0A2A7A8N7"/>
<dbReference type="RefSeq" id="WP_097785529.1">
    <property type="nucleotide sequence ID" value="NZ_NMTW01000036.1"/>
</dbReference>
<name>A0A2A7A8N7_9FIRM</name>
<protein>
    <submittedName>
        <fullName evidence="2">Foldase</fullName>
    </submittedName>
</protein>
<organism evidence="2 3">
    <name type="scientific">Faecalibacterium prausnitzii</name>
    <dbReference type="NCBI Taxonomy" id="853"/>
    <lineage>
        <taxon>Bacteria</taxon>
        <taxon>Bacillati</taxon>
        <taxon>Bacillota</taxon>
        <taxon>Clostridia</taxon>
        <taxon>Eubacteriales</taxon>
        <taxon>Oscillospiraceae</taxon>
        <taxon>Faecalibacterium</taxon>
    </lineage>
</organism>
<comment type="caution">
    <text evidence="2">The sequence shown here is derived from an EMBL/GenBank/DDBJ whole genome shotgun (WGS) entry which is preliminary data.</text>
</comment>
<sequence>MKKKLLALVCALALTVSLVGCALSTPDTVGKIGDFEVTSGLYLLAQYDAYQQAAQLADSEQDTSKVNSFLKATITTDADTGETAVVKDYVAQKTLETLQTLAAVDARFAELGGELTEEQKSAADSYAQQLMDNYGDAYTANGIGLETLKLFQQLQYKQVLLLDLVYGKDGETPVEDGELTEHLDSTMYEIGFITVPLYNTSTFAFASDDQKAEMLSLAQKAVDSYNAAAPEDASSQMAAFNSIASSALTDICAVLDAEVPSTSTLQTDLLGESDLTDAFTQEGAADTLRGLAYGQAAAIQYTGYAMMLAVRLDPLSVSTLDALRSQILSDMKGEELNDALAAYGAQLDSTLSSSAMSKLPAAKIVNANSANS</sequence>
<feature type="chain" id="PRO_5013241635" evidence="1">
    <location>
        <begin position="23"/>
        <end position="372"/>
    </location>
</feature>
<dbReference type="EMBL" id="NMTW01000036">
    <property type="protein sequence ID" value="PDX75539.1"/>
    <property type="molecule type" value="Genomic_DNA"/>
</dbReference>
<accession>A0A2A7A8N7</accession>
<reference evidence="2 3" key="1">
    <citation type="journal article" date="2017" name="Front. Microbiol.">
        <title>New Insights into the Diversity of the Genus Faecalibacterium.</title>
        <authorList>
            <person name="Benevides L."/>
            <person name="Burman S."/>
            <person name="Martin R."/>
            <person name="Robert V."/>
            <person name="Thomas M."/>
            <person name="Miquel S."/>
            <person name="Chain F."/>
            <person name="Sokol H."/>
            <person name="Bermudez-Humaran L.G."/>
            <person name="Morrison M."/>
            <person name="Langella P."/>
            <person name="Azevedo V.A."/>
            <person name="Chatel J.M."/>
            <person name="Soares S."/>
        </authorList>
    </citation>
    <scope>NUCLEOTIDE SEQUENCE [LARGE SCALE GENOMIC DNA]</scope>
    <source>
        <strain evidence="2 3">CNCM I 4573</strain>
    </source>
</reference>
<evidence type="ECO:0000313" key="3">
    <source>
        <dbReference type="Proteomes" id="UP000220157"/>
    </source>
</evidence>
<keyword evidence="1" id="KW-0732">Signal</keyword>
<evidence type="ECO:0000313" key="2">
    <source>
        <dbReference type="EMBL" id="PDX75539.1"/>
    </source>
</evidence>
<dbReference type="PROSITE" id="PS51257">
    <property type="entry name" value="PROKAR_LIPOPROTEIN"/>
    <property type="match status" value="1"/>
</dbReference>
<evidence type="ECO:0000256" key="1">
    <source>
        <dbReference type="SAM" id="SignalP"/>
    </source>
</evidence>
<dbReference type="Proteomes" id="UP000220157">
    <property type="component" value="Unassembled WGS sequence"/>
</dbReference>
<gene>
    <name evidence="2" type="ORF">CGS56_08465</name>
</gene>
<proteinExistence type="predicted"/>
<feature type="signal peptide" evidence="1">
    <location>
        <begin position="1"/>
        <end position="22"/>
    </location>
</feature>